<name>A0AAD6TC49_9AGAR</name>
<dbReference type="AlphaFoldDB" id="A0AAD6TC49"/>
<evidence type="ECO:0000313" key="2">
    <source>
        <dbReference type="Proteomes" id="UP001218188"/>
    </source>
</evidence>
<dbReference type="EMBL" id="JARJCM010000018">
    <property type="protein sequence ID" value="KAJ7041232.1"/>
    <property type="molecule type" value="Genomic_DNA"/>
</dbReference>
<reference evidence="1" key="1">
    <citation type="submission" date="2023-03" db="EMBL/GenBank/DDBJ databases">
        <title>Massive genome expansion in bonnet fungi (Mycena s.s.) driven by repeated elements and novel gene families across ecological guilds.</title>
        <authorList>
            <consortium name="Lawrence Berkeley National Laboratory"/>
            <person name="Harder C.B."/>
            <person name="Miyauchi S."/>
            <person name="Viragh M."/>
            <person name="Kuo A."/>
            <person name="Thoen E."/>
            <person name="Andreopoulos B."/>
            <person name="Lu D."/>
            <person name="Skrede I."/>
            <person name="Drula E."/>
            <person name="Henrissat B."/>
            <person name="Morin E."/>
            <person name="Kohler A."/>
            <person name="Barry K."/>
            <person name="LaButti K."/>
            <person name="Morin E."/>
            <person name="Salamov A."/>
            <person name="Lipzen A."/>
            <person name="Mereny Z."/>
            <person name="Hegedus B."/>
            <person name="Baldrian P."/>
            <person name="Stursova M."/>
            <person name="Weitz H."/>
            <person name="Taylor A."/>
            <person name="Grigoriev I.V."/>
            <person name="Nagy L.G."/>
            <person name="Martin F."/>
            <person name="Kauserud H."/>
        </authorList>
    </citation>
    <scope>NUCLEOTIDE SEQUENCE</scope>
    <source>
        <strain evidence="1">CBHHK200</strain>
    </source>
</reference>
<comment type="caution">
    <text evidence="1">The sequence shown here is derived from an EMBL/GenBank/DDBJ whole genome shotgun (WGS) entry which is preliminary data.</text>
</comment>
<accession>A0AAD6TC49</accession>
<evidence type="ECO:0008006" key="3">
    <source>
        <dbReference type="Google" id="ProtNLM"/>
    </source>
</evidence>
<dbReference type="Proteomes" id="UP001218188">
    <property type="component" value="Unassembled WGS sequence"/>
</dbReference>
<proteinExistence type="predicted"/>
<keyword evidence="2" id="KW-1185">Reference proteome</keyword>
<gene>
    <name evidence="1" type="ORF">C8F04DRAFT_173183</name>
</gene>
<protein>
    <recommendedName>
        <fullName evidence="3">F-box domain-containing protein</fullName>
    </recommendedName>
</protein>
<organism evidence="1 2">
    <name type="scientific">Mycena alexandri</name>
    <dbReference type="NCBI Taxonomy" id="1745969"/>
    <lineage>
        <taxon>Eukaryota</taxon>
        <taxon>Fungi</taxon>
        <taxon>Dikarya</taxon>
        <taxon>Basidiomycota</taxon>
        <taxon>Agaricomycotina</taxon>
        <taxon>Agaricomycetes</taxon>
        <taxon>Agaricomycetidae</taxon>
        <taxon>Agaricales</taxon>
        <taxon>Marasmiineae</taxon>
        <taxon>Mycenaceae</taxon>
        <taxon>Mycena</taxon>
    </lineage>
</organism>
<evidence type="ECO:0000313" key="1">
    <source>
        <dbReference type="EMBL" id="KAJ7041232.1"/>
    </source>
</evidence>
<sequence length="531" mass="60784">MSIGSLAALLESNDVPLPSQRSLVEEILRDKRAELAASGDAISQLQFTLNTLQAKHAELASEISQYDSILSPVRRIPPEIIGEIFLYFTPVMHPDSESRNHDRVNLPWKLGHICHLWRAVSLSLEQLWSVLDLGAPWPVGDRTPQLLYPDDEKYFTRSISPHCAEGYGTAAALEYIDRCLQRSSDRPLSLRLWTHNFAAVPLLDGFLKCSARWGQLVLVDPESNLLNRLSRFAGQLLELRKMAMSFMHGGPMFFFQDWQCIPNLTNLTLTRVFLPSESFMYVPWSRLTRYCEIDCTWEFDWLEGTGRLASYRQLTQLCTFCLESDTPAAMEPLLLPNLRAAFFAFRGSYGSPFEGIQSFEMPMLELFSLRYPYALELSDCVPAYSPRLKVLRAQIECVDGPDMEHVMKTFPDLTELTIDIPSFISNADILRLIPFHDELPLNPKLQIIRLSNRSFVHNRCHWKTLVHLLQARFRPAMGGMSALRTFEFSTDLSSDENVITGLKALAVENRWNIIVRNKIEFLPWHLDELNV</sequence>